<proteinExistence type="predicted"/>
<feature type="domain" description="DUF7869" evidence="2">
    <location>
        <begin position="381"/>
        <end position="516"/>
    </location>
</feature>
<evidence type="ECO:0000313" key="3">
    <source>
        <dbReference type="EMBL" id="KAK7579892.1"/>
    </source>
</evidence>
<dbReference type="Pfam" id="PF25273">
    <property type="entry name" value="DUF7869"/>
    <property type="match status" value="1"/>
</dbReference>
<dbReference type="PANTHER" id="PTHR10773:SF19">
    <property type="match status" value="1"/>
</dbReference>
<dbReference type="InterPro" id="IPR057191">
    <property type="entry name" value="DUF7869"/>
</dbReference>
<accession>A0AAN9TMI7</accession>
<organism evidence="3 4">
    <name type="scientific">Parthenolecanium corni</name>
    <dbReference type="NCBI Taxonomy" id="536013"/>
    <lineage>
        <taxon>Eukaryota</taxon>
        <taxon>Metazoa</taxon>
        <taxon>Ecdysozoa</taxon>
        <taxon>Arthropoda</taxon>
        <taxon>Hexapoda</taxon>
        <taxon>Insecta</taxon>
        <taxon>Pterygota</taxon>
        <taxon>Neoptera</taxon>
        <taxon>Paraneoptera</taxon>
        <taxon>Hemiptera</taxon>
        <taxon>Sternorrhyncha</taxon>
        <taxon>Coccoidea</taxon>
        <taxon>Coccidae</taxon>
        <taxon>Parthenolecanium</taxon>
    </lineage>
</organism>
<evidence type="ECO:0000313" key="4">
    <source>
        <dbReference type="Proteomes" id="UP001367676"/>
    </source>
</evidence>
<evidence type="ECO:0000259" key="2">
    <source>
        <dbReference type="Pfam" id="PF25273"/>
    </source>
</evidence>
<dbReference type="EMBL" id="JBBCAQ010000034">
    <property type="protein sequence ID" value="KAK7579892.1"/>
    <property type="molecule type" value="Genomic_DNA"/>
</dbReference>
<feature type="region of interest" description="Disordered" evidence="1">
    <location>
        <begin position="569"/>
        <end position="604"/>
    </location>
</feature>
<dbReference type="AlphaFoldDB" id="A0AAN9TMI7"/>
<comment type="caution">
    <text evidence="3">The sequence shown here is derived from an EMBL/GenBank/DDBJ whole genome shotgun (WGS) entry which is preliminary data.</text>
</comment>
<sequence length="657" mass="74606">MDKEIASVCCSVINIPSNQTVTISYQLFLTIIDGKVINTIKETKSTSTFYICGAKTNDMNDLKRIQKDFKADVNTYNYGLSPLHARTRLNLDEKDIMDQTKKRIQQDFKKIGLIIDVPKQGYGSSNDGNTARRFFADIAKTSEITGIDQIIINRFAIILAPLNTTKTQVDPEKLKTYCHQTAGLYVEKYGWFQMTPTIHKVLLHGDDIFRSLIVPIGCLSKQPQEARNKDLRIFRQFVARKCSREKNLEDIFKRFVVTSDPFLNAKKWEKQKYKAASSDTDIAEILNEEGTFVTYGIVNDELNENNAELQDIDGDPNLFDSLADADDIVRYATEDIERFVEEYRKHKKREHNALDMRNADKERARVDETSDGISYLWDETNGKKGSNEIASCIVKYFQKLPPLVTSVTSFSDTCGGQNSNRNIAAAMVWSVNNVGNLERIDLKYMESGHSYLDADSIHGRIEEARKHKRIYTPNEYGIVIQFARLNPKPYEVNHICFNDIQDWKSFSTDTLKNVTKITSEAYEKRIPIEAAKKNDLLNLLKKEIIPLTREYVEFYEGLPVVSEVSKNQTRSAVVATKPPAKKKEKPNGDEIDLDEQPVTPSSANTENINAFDFQISNIIGNLTINASIGKDSTGTEEATICSKSLHPAIKKFNTRKE</sequence>
<name>A0AAN9TMI7_9HEMI</name>
<evidence type="ECO:0000256" key="1">
    <source>
        <dbReference type="SAM" id="MobiDB-lite"/>
    </source>
</evidence>
<protein>
    <recommendedName>
        <fullName evidence="2">DUF7869 domain-containing protein</fullName>
    </recommendedName>
</protein>
<reference evidence="3 4" key="1">
    <citation type="submission" date="2024-03" db="EMBL/GenBank/DDBJ databases">
        <title>Adaptation during the transition from Ophiocordyceps entomopathogen to insect associate is accompanied by gene loss and intensified selection.</title>
        <authorList>
            <person name="Ward C.M."/>
            <person name="Onetto C.A."/>
            <person name="Borneman A.R."/>
        </authorList>
    </citation>
    <scope>NUCLEOTIDE SEQUENCE [LARGE SCALE GENOMIC DNA]</scope>
    <source>
        <strain evidence="3">AWRI1</strain>
        <tissue evidence="3">Single Adult Female</tissue>
    </source>
</reference>
<dbReference type="Proteomes" id="UP001367676">
    <property type="component" value="Unassembled WGS sequence"/>
</dbReference>
<dbReference type="PANTHER" id="PTHR10773">
    <property type="entry name" value="DNA-DIRECTED RNA POLYMERASES I, II, AND III SUBUNIT RPABC2"/>
    <property type="match status" value="1"/>
</dbReference>
<keyword evidence="4" id="KW-1185">Reference proteome</keyword>
<gene>
    <name evidence="3" type="ORF">V9T40_000521</name>
</gene>